<accession>A0A9D4A1J6</accession>
<reference evidence="2 3" key="1">
    <citation type="journal article" date="2021" name="Plant Biotechnol. J.">
        <title>Multi-omics assisted identification of the key and species-specific regulatory components of drought-tolerant mechanisms in Gossypium stocksii.</title>
        <authorList>
            <person name="Yu D."/>
            <person name="Ke L."/>
            <person name="Zhang D."/>
            <person name="Wu Y."/>
            <person name="Sun Y."/>
            <person name="Mei J."/>
            <person name="Sun J."/>
            <person name="Sun Y."/>
        </authorList>
    </citation>
    <scope>NUCLEOTIDE SEQUENCE [LARGE SCALE GENOMIC DNA]</scope>
    <source>
        <strain evidence="3">cv. E1</strain>
        <tissue evidence="2">Leaf</tissue>
    </source>
</reference>
<evidence type="ECO:0000313" key="2">
    <source>
        <dbReference type="EMBL" id="KAH1083106.1"/>
    </source>
</evidence>
<dbReference type="InterPro" id="IPR052929">
    <property type="entry name" value="RNase_H-like_EbsB-rel"/>
</dbReference>
<proteinExistence type="predicted"/>
<evidence type="ECO:0000256" key="1">
    <source>
        <dbReference type="SAM" id="MobiDB-lite"/>
    </source>
</evidence>
<dbReference type="PANTHER" id="PTHR47074">
    <property type="entry name" value="BNAC02G40300D PROTEIN"/>
    <property type="match status" value="1"/>
</dbReference>
<gene>
    <name evidence="2" type="ORF">J1N35_022867</name>
</gene>
<dbReference type="Proteomes" id="UP000828251">
    <property type="component" value="Unassembled WGS sequence"/>
</dbReference>
<protein>
    <recommendedName>
        <fullName evidence="4">RNase H type-1 domain-containing protein</fullName>
    </recommendedName>
</protein>
<sequence length="222" mass="25951">MEDFITLIWNLWNNRNNFTFQGKEESAITIWYKGRTLSNDFRIYNIREKSMIPIHLTVHGWKKPARGIVKINVDVTIVEERMGLGVIVRDEGILLAKNMNIKNFHFEVDNANVVNKINRKGQDITFIRQRANDVFRQLKTFEIAIVTMQVDRFQLVFEASTESLATWEEFVEKWKNSSILYFVDTSIQTNVAPITRYEGNDNREVEEEENDLADPDNTNANS</sequence>
<dbReference type="OrthoDB" id="1002384at2759"/>
<comment type="caution">
    <text evidence="2">The sequence shown here is derived from an EMBL/GenBank/DDBJ whole genome shotgun (WGS) entry which is preliminary data.</text>
</comment>
<keyword evidence="3" id="KW-1185">Reference proteome</keyword>
<evidence type="ECO:0008006" key="4">
    <source>
        <dbReference type="Google" id="ProtNLM"/>
    </source>
</evidence>
<feature type="compositionally biased region" description="Acidic residues" evidence="1">
    <location>
        <begin position="204"/>
        <end position="214"/>
    </location>
</feature>
<name>A0A9D4A1J6_9ROSI</name>
<dbReference type="EMBL" id="JAIQCV010000007">
    <property type="protein sequence ID" value="KAH1083106.1"/>
    <property type="molecule type" value="Genomic_DNA"/>
</dbReference>
<feature type="region of interest" description="Disordered" evidence="1">
    <location>
        <begin position="198"/>
        <end position="222"/>
    </location>
</feature>
<dbReference type="PANTHER" id="PTHR47074:SF48">
    <property type="entry name" value="POLYNUCLEOTIDYL TRANSFERASE, RIBONUCLEASE H-LIKE SUPERFAMILY PROTEIN"/>
    <property type="match status" value="1"/>
</dbReference>
<evidence type="ECO:0000313" key="3">
    <source>
        <dbReference type="Proteomes" id="UP000828251"/>
    </source>
</evidence>
<dbReference type="AlphaFoldDB" id="A0A9D4A1J6"/>
<organism evidence="2 3">
    <name type="scientific">Gossypium stocksii</name>
    <dbReference type="NCBI Taxonomy" id="47602"/>
    <lineage>
        <taxon>Eukaryota</taxon>
        <taxon>Viridiplantae</taxon>
        <taxon>Streptophyta</taxon>
        <taxon>Embryophyta</taxon>
        <taxon>Tracheophyta</taxon>
        <taxon>Spermatophyta</taxon>
        <taxon>Magnoliopsida</taxon>
        <taxon>eudicotyledons</taxon>
        <taxon>Gunneridae</taxon>
        <taxon>Pentapetalae</taxon>
        <taxon>rosids</taxon>
        <taxon>malvids</taxon>
        <taxon>Malvales</taxon>
        <taxon>Malvaceae</taxon>
        <taxon>Malvoideae</taxon>
        <taxon>Gossypium</taxon>
    </lineage>
</organism>